<organism evidence="2 3">
    <name type="scientific">Mycobacterium phage Indlulamithi</name>
    <dbReference type="NCBI Taxonomy" id="2656582"/>
    <lineage>
        <taxon>Viruses</taxon>
        <taxon>Duplodnaviria</taxon>
        <taxon>Heunggongvirae</taxon>
        <taxon>Uroviricota</taxon>
        <taxon>Caudoviricetes</taxon>
        <taxon>Indlulamithivirus</taxon>
        <taxon>Indlulamithivirus indlulamithi</taxon>
    </lineage>
</organism>
<gene>
    <name evidence="2" type="primary">108</name>
    <name evidence="2" type="ORF">PBI_INDLULAMITHI_108</name>
</gene>
<keyword evidence="3" id="KW-1185">Reference proteome</keyword>
<feature type="region of interest" description="Disordered" evidence="1">
    <location>
        <begin position="51"/>
        <end position="70"/>
    </location>
</feature>
<dbReference type="KEGG" id="vg:55624544"/>
<reference evidence="2 3" key="1">
    <citation type="submission" date="2019-10" db="EMBL/GenBank/DDBJ databases">
        <authorList>
            <person name="Garlena R.A."/>
            <person name="Russell D.A."/>
            <person name="Pope W.H."/>
            <person name="Jacobs-Sera D."/>
            <person name="Hatfull G.F."/>
        </authorList>
    </citation>
    <scope>NUCLEOTIDE SEQUENCE [LARGE SCALE GENOMIC DNA]</scope>
</reference>
<sequence length="70" mass="7791">MRRKTTEQSWREVSKSFIWLRGYVDECGTFCSDELDKLSSIAEELATKGLVGNGQQAKGQVPHSDSAETP</sequence>
<name>A0A649VDJ0_9CAUD</name>
<dbReference type="EMBL" id="MN585993">
    <property type="protein sequence ID" value="QGJ90145.1"/>
    <property type="molecule type" value="Genomic_DNA"/>
</dbReference>
<protein>
    <submittedName>
        <fullName evidence="2">Uncharacterized protein</fullName>
    </submittedName>
</protein>
<accession>A0A649VDJ0</accession>
<evidence type="ECO:0000313" key="3">
    <source>
        <dbReference type="Proteomes" id="UP000423609"/>
    </source>
</evidence>
<dbReference type="RefSeq" id="YP_009853859.1">
    <property type="nucleotide sequence ID" value="NC_048824.1"/>
</dbReference>
<dbReference type="Proteomes" id="UP000423609">
    <property type="component" value="Segment"/>
</dbReference>
<evidence type="ECO:0000256" key="1">
    <source>
        <dbReference type="SAM" id="MobiDB-lite"/>
    </source>
</evidence>
<dbReference type="GeneID" id="55624544"/>
<evidence type="ECO:0000313" key="2">
    <source>
        <dbReference type="EMBL" id="QGJ90145.1"/>
    </source>
</evidence>
<proteinExistence type="predicted"/>